<sequence length="342" mass="38180">MKKDSVFIIAELSANHGGDIEIAKKTIRAAKRTGADAIKLQTYTPGTITLDSDKEDFIINSGSIWDGRKYYELYQEAYTPWEWQEELFQVAKEEGLICFSSPFDKTAVDFLEKLENPIYKIASFEITDIPLIEYAASKGKPMIISTGIAEFEDIQLAVETCRKAGNEDITILKCTSSYPAPIEEANLVMMQRFAKDFGVKVGLSDHTLGTTVPVVATALGAKVIEKHFILDKSIGGPDASFSLDEQEFTNMVTAVRKAEQAMGQETYELTEKQKAGKAFARSLYVAEDIKKGEEFTEKNVRSVRPGFGMHPKYLKDFLGKKTVSNLEKGERISPNTMNFKDK</sequence>
<accession>A0ABS6W5W7</accession>
<dbReference type="InterPro" id="IPR057736">
    <property type="entry name" value="SAF_PseI/NeuA/NeuB"/>
</dbReference>
<dbReference type="RefSeq" id="WP_219041175.1">
    <property type="nucleotide sequence ID" value="NZ_JAHWDF010000020.1"/>
</dbReference>
<evidence type="ECO:0000313" key="2">
    <source>
        <dbReference type="EMBL" id="MBW2962891.1"/>
    </source>
</evidence>
<protein>
    <submittedName>
        <fullName evidence="2">Pseudaminic acid synthase</fullName>
        <ecNumber evidence="2">2.5.1.97</ecNumber>
    </submittedName>
</protein>
<dbReference type="PROSITE" id="PS50844">
    <property type="entry name" value="AFP_LIKE"/>
    <property type="match status" value="1"/>
</dbReference>
<evidence type="ECO:0000313" key="3">
    <source>
        <dbReference type="Proteomes" id="UP000719267"/>
    </source>
</evidence>
<dbReference type="EMBL" id="JAHWDF010000020">
    <property type="protein sequence ID" value="MBW2962891.1"/>
    <property type="molecule type" value="Genomic_DNA"/>
</dbReference>
<dbReference type="InterPro" id="IPR006190">
    <property type="entry name" value="SAF_AFP_Neu5Ac"/>
</dbReference>
<dbReference type="InterPro" id="IPR013974">
    <property type="entry name" value="SAF"/>
</dbReference>
<dbReference type="InterPro" id="IPR051690">
    <property type="entry name" value="PseI-like"/>
</dbReference>
<dbReference type="PANTHER" id="PTHR42966:SF2">
    <property type="entry name" value="PSEUDAMINIC ACID SYNTHASE"/>
    <property type="match status" value="1"/>
</dbReference>
<reference evidence="2 3" key="1">
    <citation type="submission" date="2021-07" db="EMBL/GenBank/DDBJ databases">
        <title>Mesonia aestuariivivens sp. nov., isolated from a tidal flat.</title>
        <authorList>
            <person name="Kim Y.-O."/>
            <person name="Yoon J.-H."/>
        </authorList>
    </citation>
    <scope>NUCLEOTIDE SEQUENCE [LARGE SCALE GENOMIC DNA]</scope>
    <source>
        <strain evidence="2 3">JHPTF-M18</strain>
    </source>
</reference>
<dbReference type="GO" id="GO:0016740">
    <property type="term" value="F:transferase activity"/>
    <property type="evidence" value="ECO:0007669"/>
    <property type="project" value="UniProtKB-KW"/>
</dbReference>
<comment type="caution">
    <text evidence="2">The sequence shown here is derived from an EMBL/GenBank/DDBJ whole genome shotgun (WGS) entry which is preliminary data.</text>
</comment>
<proteinExistence type="predicted"/>
<organism evidence="2 3">
    <name type="scientific">Mesonia aestuariivivens</name>
    <dbReference type="NCBI Taxonomy" id="2796128"/>
    <lineage>
        <taxon>Bacteria</taxon>
        <taxon>Pseudomonadati</taxon>
        <taxon>Bacteroidota</taxon>
        <taxon>Flavobacteriia</taxon>
        <taxon>Flavobacteriales</taxon>
        <taxon>Flavobacteriaceae</taxon>
        <taxon>Mesonia</taxon>
    </lineage>
</organism>
<name>A0ABS6W5W7_9FLAO</name>
<dbReference type="EC" id="2.5.1.97" evidence="2"/>
<keyword evidence="3" id="KW-1185">Reference proteome</keyword>
<dbReference type="InterPro" id="IPR013132">
    <property type="entry name" value="PseI/NeuA/B-like_N"/>
</dbReference>
<dbReference type="Pfam" id="PF03102">
    <property type="entry name" value="NeuB"/>
    <property type="match status" value="1"/>
</dbReference>
<dbReference type="NCBIfam" id="TIGR03586">
    <property type="entry name" value="PseI"/>
    <property type="match status" value="1"/>
</dbReference>
<dbReference type="PANTHER" id="PTHR42966">
    <property type="entry name" value="N-ACETYLNEURAMINATE SYNTHASE"/>
    <property type="match status" value="1"/>
</dbReference>
<dbReference type="CDD" id="cd11615">
    <property type="entry name" value="SAF_NeuB_like"/>
    <property type="match status" value="1"/>
</dbReference>
<dbReference type="InterPro" id="IPR020030">
    <property type="entry name" value="Pseudaminic_synth_PseI"/>
</dbReference>
<feature type="domain" description="AFP-like" evidence="1">
    <location>
        <begin position="282"/>
        <end position="340"/>
    </location>
</feature>
<keyword evidence="2" id="KW-0808">Transferase</keyword>
<dbReference type="Proteomes" id="UP000719267">
    <property type="component" value="Unassembled WGS sequence"/>
</dbReference>
<dbReference type="SMART" id="SM00858">
    <property type="entry name" value="SAF"/>
    <property type="match status" value="1"/>
</dbReference>
<evidence type="ECO:0000259" key="1">
    <source>
        <dbReference type="PROSITE" id="PS50844"/>
    </source>
</evidence>
<dbReference type="Pfam" id="PF08666">
    <property type="entry name" value="SAF"/>
    <property type="match status" value="1"/>
</dbReference>
<gene>
    <name evidence="2" type="primary">pseI</name>
    <name evidence="2" type="ORF">KW502_13940</name>
</gene>